<accession>A0A833J3L3</accession>
<evidence type="ECO:0000313" key="3">
    <source>
        <dbReference type="Proteomes" id="UP000469949"/>
    </source>
</evidence>
<protein>
    <recommendedName>
        <fullName evidence="1">Multi-ubiquitin domain-containing protein</fullName>
    </recommendedName>
</protein>
<dbReference type="Pfam" id="PF14452">
    <property type="entry name" value="Multi_ubiq"/>
    <property type="match status" value="2"/>
</dbReference>
<dbReference type="InterPro" id="IPR027802">
    <property type="entry name" value="Multi-ubiquitin_dom"/>
</dbReference>
<dbReference type="EMBL" id="WEKV01000014">
    <property type="protein sequence ID" value="KAB7783925.1"/>
    <property type="molecule type" value="Genomic_DNA"/>
</dbReference>
<proteinExistence type="predicted"/>
<name>A0A833J3L3_9HYPH</name>
<sequence length="285" mass="31894">MNVHSHVDRYEVEIGDENLNFTRHVIDDPKPTGRQLIKSAGVHPVEDYVALAMLPDGRLEDVGLDELFDLRGQGAERVVVLKADATYRFILDDAERVWKTVVSGRVLKLLAGVDPARHDLYQDIRGGDDLLIRDTDLVDLTRKGVERFFTAVSQTTEGLSALLPSRDVAYLDNRGIAHDDLVEGGQRGIVLRDFPLPAGKFGVDKADILMLLPPGYPDCPVDMWYAYPWLRLAATGADPRQTSVPLMAAGRTWQRWSRHNYEWRAGTDGVHTMVKRIERALAEAA</sequence>
<gene>
    <name evidence="2" type="ORF">F8B43_3848</name>
</gene>
<comment type="caution">
    <text evidence="2">The sequence shown here is derived from an EMBL/GenBank/DDBJ whole genome shotgun (WGS) entry which is preliminary data.</text>
</comment>
<feature type="domain" description="Multi-ubiquitin" evidence="1">
    <location>
        <begin position="87"/>
        <end position="151"/>
    </location>
</feature>
<dbReference type="InterPro" id="IPR025701">
    <property type="entry name" value="UBQ-conjugat_E2_E"/>
</dbReference>
<organism evidence="2 3">
    <name type="scientific">Methylorubrum populi</name>
    <dbReference type="NCBI Taxonomy" id="223967"/>
    <lineage>
        <taxon>Bacteria</taxon>
        <taxon>Pseudomonadati</taxon>
        <taxon>Pseudomonadota</taxon>
        <taxon>Alphaproteobacteria</taxon>
        <taxon>Hyphomicrobiales</taxon>
        <taxon>Methylobacteriaceae</taxon>
        <taxon>Methylorubrum</taxon>
    </lineage>
</organism>
<dbReference type="RefSeq" id="WP_152277988.1">
    <property type="nucleotide sequence ID" value="NZ_WEKV01000014.1"/>
</dbReference>
<dbReference type="Proteomes" id="UP000469949">
    <property type="component" value="Unassembled WGS sequence"/>
</dbReference>
<evidence type="ECO:0000313" key="2">
    <source>
        <dbReference type="EMBL" id="KAB7783925.1"/>
    </source>
</evidence>
<dbReference type="AlphaFoldDB" id="A0A833J3L3"/>
<reference evidence="2 3" key="1">
    <citation type="submission" date="2019-10" db="EMBL/GenBank/DDBJ databases">
        <title>Draft Genome Sequence of the Caffeine Degrading Methylotroph Methylorubrum populi PINKEL.</title>
        <authorList>
            <person name="Dawson S.C."/>
            <person name="Zhang X."/>
            <person name="Wright M.E."/>
            <person name="Sharma G."/>
            <person name="Langner J.T."/>
            <person name="Ditty J.L."/>
            <person name="Subuyuj G.A."/>
        </authorList>
    </citation>
    <scope>NUCLEOTIDE SEQUENCE [LARGE SCALE GENOMIC DNA]</scope>
    <source>
        <strain evidence="2 3">Pinkel</strain>
    </source>
</reference>
<feature type="domain" description="Multi-ubiquitin" evidence="1">
    <location>
        <begin position="19"/>
        <end position="82"/>
    </location>
</feature>
<dbReference type="Pfam" id="PF14462">
    <property type="entry name" value="Prok-E2_E"/>
    <property type="match status" value="1"/>
</dbReference>
<evidence type="ECO:0000259" key="1">
    <source>
        <dbReference type="Pfam" id="PF14452"/>
    </source>
</evidence>